<feature type="region of interest" description="Disordered" evidence="1">
    <location>
        <begin position="53"/>
        <end position="75"/>
    </location>
</feature>
<dbReference type="EMBL" id="CAAALY010014471">
    <property type="protein sequence ID" value="VEL12330.1"/>
    <property type="molecule type" value="Genomic_DNA"/>
</dbReference>
<dbReference type="Proteomes" id="UP000784294">
    <property type="component" value="Unassembled WGS sequence"/>
</dbReference>
<feature type="compositionally biased region" description="Basic and acidic residues" evidence="1">
    <location>
        <begin position="478"/>
        <end position="491"/>
    </location>
</feature>
<gene>
    <name evidence="2" type="ORF">PXEA_LOCUS5770</name>
</gene>
<sequence>MATTMAYDFGLGSPLGSSVELNACFSSLPNPTCLATPSNSTLSHRRLRTALLSSASSSSSSSSSSPAHAHSNSPSSSCISSCVGPHLTQQFRRGPGSSNIAGPTVEVGLAPSVSQSMPTRHILPIETRLQLAPAHSRSLVISRIQTPQPRTVDEPISPDTQVKAGQLIVDSSTCDSPSANLGASKVSNNPSDIDIASLADSPSYHPPWLPNGATPGCQLSSSAASTGILTCISSSARCALPVKKRKLDWSHLVASEPVAPASSRISTSGNDGTEALQGLTFGQISYSSSLLVSEPFSSRNQLPFSCQRPHQHHHLAHHERQQMQQDTHAHCQVTRRLLNSAGCSSSTSTILASPLPNPSTNLSSRSPPPFAAQASEASLSSSNSAPVSPARDAPSPTPCNTTSRISPFQIHQLSSQNPNSSFSWLGTASTRLKPTSTQPLSVSHSPSDHKTVTHLEHLIPTSGSSIQFHRSASPDQQSTERLRVHTSETREGSSALGVDIGLLYNVMNRDQREIYQESITKNGEFIGLSGIDELRASDDYSCSNSTSSNLITVAKSEGVYAECLVPHQRTEPISSPVELHTKTDRRQHYASPTIAYPRVRSAESIVGHASSTESNSGDRVQEDATLTRASVFALTRALTDTQNNKNSMNSERRSLETSLLDGQFEDGALRRSLLSTIPSPLMPSGFRLQPSRLHSSLRAHHQQEMSQLHLLEPKVGYQSSRLSPQINDLGNSSQLSESACNGHTPSHDPPDLSGDILARLTTGDAKYSPRVRTSPSRLSSITRRFCHPKESDKPVIPLDQQRYQLVATSDNKGCQESRS</sequence>
<dbReference type="AlphaFoldDB" id="A0A3S5CJ35"/>
<feature type="region of interest" description="Disordered" evidence="1">
    <location>
        <begin position="721"/>
        <end position="751"/>
    </location>
</feature>
<reference evidence="2" key="1">
    <citation type="submission" date="2018-11" db="EMBL/GenBank/DDBJ databases">
        <authorList>
            <consortium name="Pathogen Informatics"/>
        </authorList>
    </citation>
    <scope>NUCLEOTIDE SEQUENCE</scope>
</reference>
<accession>A0A3S5CJ35</accession>
<proteinExistence type="predicted"/>
<evidence type="ECO:0000256" key="1">
    <source>
        <dbReference type="SAM" id="MobiDB-lite"/>
    </source>
</evidence>
<feature type="region of interest" description="Disordered" evidence="1">
    <location>
        <begin position="463"/>
        <end position="491"/>
    </location>
</feature>
<feature type="compositionally biased region" description="Polar residues" evidence="1">
    <location>
        <begin position="721"/>
        <end position="744"/>
    </location>
</feature>
<comment type="caution">
    <text evidence="2">The sequence shown here is derived from an EMBL/GenBank/DDBJ whole genome shotgun (WGS) entry which is preliminary data.</text>
</comment>
<evidence type="ECO:0000313" key="3">
    <source>
        <dbReference type="Proteomes" id="UP000784294"/>
    </source>
</evidence>
<protein>
    <submittedName>
        <fullName evidence="2">Uncharacterized protein</fullName>
    </submittedName>
</protein>
<organism evidence="2 3">
    <name type="scientific">Protopolystoma xenopodis</name>
    <dbReference type="NCBI Taxonomy" id="117903"/>
    <lineage>
        <taxon>Eukaryota</taxon>
        <taxon>Metazoa</taxon>
        <taxon>Spiralia</taxon>
        <taxon>Lophotrochozoa</taxon>
        <taxon>Platyhelminthes</taxon>
        <taxon>Monogenea</taxon>
        <taxon>Polyopisthocotylea</taxon>
        <taxon>Polystomatidea</taxon>
        <taxon>Polystomatidae</taxon>
        <taxon>Protopolystoma</taxon>
    </lineage>
</organism>
<evidence type="ECO:0000313" key="2">
    <source>
        <dbReference type="EMBL" id="VEL12330.1"/>
    </source>
</evidence>
<keyword evidence="3" id="KW-1185">Reference proteome</keyword>
<name>A0A3S5CJ35_9PLAT</name>
<feature type="compositionally biased region" description="Low complexity" evidence="1">
    <location>
        <begin position="358"/>
        <end position="390"/>
    </location>
</feature>
<feature type="region of interest" description="Disordered" evidence="1">
    <location>
        <begin position="348"/>
        <end position="404"/>
    </location>
</feature>
<feature type="compositionally biased region" description="Polar residues" evidence="1">
    <location>
        <begin position="463"/>
        <end position="477"/>
    </location>
</feature>
<feature type="region of interest" description="Disordered" evidence="1">
    <location>
        <begin position="302"/>
        <end position="329"/>
    </location>
</feature>